<dbReference type="Proteomes" id="UP000539175">
    <property type="component" value="Unassembled WGS sequence"/>
</dbReference>
<feature type="domain" description="Phage tail collar" evidence="1">
    <location>
        <begin position="7"/>
        <end position="62"/>
    </location>
</feature>
<reference evidence="2 3" key="1">
    <citation type="submission" date="2020-08" db="EMBL/GenBank/DDBJ databases">
        <title>Genomic Encyclopedia of Type Strains, Phase IV (KMG-IV): sequencing the most valuable type-strain genomes for metagenomic binning, comparative biology and taxonomic classification.</title>
        <authorList>
            <person name="Goeker M."/>
        </authorList>
    </citation>
    <scope>NUCLEOTIDE SEQUENCE [LARGE SCALE GENOMIC DNA]</scope>
    <source>
        <strain evidence="2 3">DSM 22198</strain>
    </source>
</reference>
<evidence type="ECO:0000259" key="1">
    <source>
        <dbReference type="Pfam" id="PF07484"/>
    </source>
</evidence>
<protein>
    <submittedName>
        <fullName evidence="2">Microcystin-dependent protein</fullName>
    </submittedName>
</protein>
<dbReference type="InterPro" id="IPR011083">
    <property type="entry name" value="Phage_tail_collar_dom"/>
</dbReference>
<dbReference type="InterPro" id="IPR037053">
    <property type="entry name" value="Phage_tail_collar_dom_sf"/>
</dbReference>
<dbReference type="EMBL" id="JACIIZ010000013">
    <property type="protein sequence ID" value="MBB6253713.1"/>
    <property type="molecule type" value="Genomic_DNA"/>
</dbReference>
<organism evidence="2 3">
    <name type="scientific">Nitrospirillum iridis</name>
    <dbReference type="NCBI Taxonomy" id="765888"/>
    <lineage>
        <taxon>Bacteria</taxon>
        <taxon>Pseudomonadati</taxon>
        <taxon>Pseudomonadota</taxon>
        <taxon>Alphaproteobacteria</taxon>
        <taxon>Rhodospirillales</taxon>
        <taxon>Azospirillaceae</taxon>
        <taxon>Nitrospirillum</taxon>
    </lineage>
</organism>
<evidence type="ECO:0000313" key="3">
    <source>
        <dbReference type="Proteomes" id="UP000539175"/>
    </source>
</evidence>
<dbReference type="RefSeq" id="WP_184804824.1">
    <property type="nucleotide sequence ID" value="NZ_JACIIZ010000013.1"/>
</dbReference>
<dbReference type="Gene3D" id="3.90.1340.10">
    <property type="entry name" value="Phage tail collar domain"/>
    <property type="match status" value="1"/>
</dbReference>
<gene>
    <name evidence="2" type="ORF">FHS74_004289</name>
</gene>
<dbReference type="Pfam" id="PF07484">
    <property type="entry name" value="Collar"/>
    <property type="match status" value="1"/>
</dbReference>
<dbReference type="SUPFAM" id="SSF88874">
    <property type="entry name" value="Receptor-binding domain of short tail fibre protein gp12"/>
    <property type="match status" value="1"/>
</dbReference>
<accession>A0A7X0B0V0</accession>
<sequence length="193" mass="20357">MADAFFGEIRAFAFTYAPRDWAFCWGQQYLVGQFQALYTIIGTMYGGSPNVNFNVPDLRGRVTAGTGTVPVSPPPNGALSYNISEVQGVSSVALTQYNMPAHNHQAVGGPSKLGVSGGPVPNSYVGVPRKGNVGYDGWSLYSSVTNPTTLSPSSLTYAYGNAGGGADPHTNVSPYLALNFCICLNGDIYPTKN</sequence>
<dbReference type="AlphaFoldDB" id="A0A7X0B0V0"/>
<name>A0A7X0B0V0_9PROT</name>
<comment type="caution">
    <text evidence="2">The sequence shown here is derived from an EMBL/GenBank/DDBJ whole genome shotgun (WGS) entry which is preliminary data.</text>
</comment>
<keyword evidence="3" id="KW-1185">Reference proteome</keyword>
<evidence type="ECO:0000313" key="2">
    <source>
        <dbReference type="EMBL" id="MBB6253713.1"/>
    </source>
</evidence>
<proteinExistence type="predicted"/>